<keyword evidence="2" id="KW-0472">Membrane</keyword>
<dbReference type="AlphaFoldDB" id="L0K6T6"/>
<dbReference type="KEGG" id="hhl:Halha_1021"/>
<evidence type="ECO:0000256" key="1">
    <source>
        <dbReference type="SAM" id="MobiDB-lite"/>
    </source>
</evidence>
<reference evidence="5" key="1">
    <citation type="submission" date="2012-02" db="EMBL/GenBank/DDBJ databases">
        <title>The complete genome of Halobacteroides halobius DSM 5150.</title>
        <authorList>
            <person name="Lucas S."/>
            <person name="Copeland A."/>
            <person name="Lapidus A."/>
            <person name="Glavina del Rio T."/>
            <person name="Dalin E."/>
            <person name="Tice H."/>
            <person name="Bruce D."/>
            <person name="Goodwin L."/>
            <person name="Pitluck S."/>
            <person name="Peters L."/>
            <person name="Mikhailova N."/>
            <person name="Gu W."/>
            <person name="Kyrpides N."/>
            <person name="Mavromatis K."/>
            <person name="Ivanova N."/>
            <person name="Brettin T."/>
            <person name="Detter J.C."/>
            <person name="Han C."/>
            <person name="Larimer F."/>
            <person name="Land M."/>
            <person name="Hauser L."/>
            <person name="Markowitz V."/>
            <person name="Cheng J.-F."/>
            <person name="Hugenholtz P."/>
            <person name="Woyke T."/>
            <person name="Wu D."/>
            <person name="Tindall B."/>
            <person name="Pomrenke H."/>
            <person name="Brambilla E."/>
            <person name="Klenk H.-P."/>
            <person name="Eisen J.A."/>
        </authorList>
    </citation>
    <scope>NUCLEOTIDE SEQUENCE [LARGE SCALE GENOMIC DNA]</scope>
    <source>
        <strain evidence="5">ATCC 35273 / DSM 5150 / MD-1</strain>
    </source>
</reference>
<keyword evidence="5" id="KW-1185">Reference proteome</keyword>
<feature type="region of interest" description="Disordered" evidence="1">
    <location>
        <begin position="26"/>
        <end position="47"/>
    </location>
</feature>
<sequence length="96" mass="11207">MKKIMSMILIVILMLPIVALAHGEDHDNEPDQLPSEEYEKTIPERRKDHMDEYMNQEGERRMSVHRKNGWFGASIPIGSLIVILLIVFGLYFIIQR</sequence>
<gene>
    <name evidence="4" type="ordered locus">Halha_1021</name>
</gene>
<dbReference type="Proteomes" id="UP000010880">
    <property type="component" value="Chromosome"/>
</dbReference>
<feature type="signal peptide" evidence="3">
    <location>
        <begin position="1"/>
        <end position="21"/>
    </location>
</feature>
<dbReference type="STRING" id="748449.Halha_1021"/>
<proteinExistence type="predicted"/>
<protein>
    <submittedName>
        <fullName evidence="4">Uncharacterized protein</fullName>
    </submittedName>
</protein>
<feature type="compositionally biased region" description="Acidic residues" evidence="1">
    <location>
        <begin position="26"/>
        <end position="36"/>
    </location>
</feature>
<evidence type="ECO:0000256" key="2">
    <source>
        <dbReference type="SAM" id="Phobius"/>
    </source>
</evidence>
<evidence type="ECO:0000313" key="5">
    <source>
        <dbReference type="Proteomes" id="UP000010880"/>
    </source>
</evidence>
<feature type="chain" id="PRO_5003944376" evidence="3">
    <location>
        <begin position="22"/>
        <end position="96"/>
    </location>
</feature>
<keyword evidence="2" id="KW-0812">Transmembrane</keyword>
<organism evidence="4 5">
    <name type="scientific">Halobacteroides halobius (strain ATCC 35273 / DSM 5150 / MD-1)</name>
    <dbReference type="NCBI Taxonomy" id="748449"/>
    <lineage>
        <taxon>Bacteria</taxon>
        <taxon>Bacillati</taxon>
        <taxon>Bacillota</taxon>
        <taxon>Clostridia</taxon>
        <taxon>Halanaerobiales</taxon>
        <taxon>Halobacteroidaceae</taxon>
        <taxon>Halobacteroides</taxon>
    </lineage>
</organism>
<feature type="compositionally biased region" description="Basic and acidic residues" evidence="1">
    <location>
        <begin position="37"/>
        <end position="47"/>
    </location>
</feature>
<accession>L0K6T6</accession>
<dbReference type="EMBL" id="CP003359">
    <property type="protein sequence ID" value="AGB40982.1"/>
    <property type="molecule type" value="Genomic_DNA"/>
</dbReference>
<name>L0K6T6_HALHC</name>
<evidence type="ECO:0000256" key="3">
    <source>
        <dbReference type="SAM" id="SignalP"/>
    </source>
</evidence>
<dbReference type="RefSeq" id="WP_015326707.1">
    <property type="nucleotide sequence ID" value="NC_019978.1"/>
</dbReference>
<keyword evidence="3" id="KW-0732">Signal</keyword>
<dbReference type="HOGENOM" id="CLU_2355809_0_0_9"/>
<evidence type="ECO:0000313" key="4">
    <source>
        <dbReference type="EMBL" id="AGB40982.1"/>
    </source>
</evidence>
<feature type="transmembrane region" description="Helical" evidence="2">
    <location>
        <begin position="70"/>
        <end position="94"/>
    </location>
</feature>
<keyword evidence="2" id="KW-1133">Transmembrane helix</keyword>